<feature type="domain" description="ZZ-type" evidence="11">
    <location>
        <begin position="637"/>
        <end position="691"/>
    </location>
</feature>
<evidence type="ECO:0000259" key="13">
    <source>
        <dbReference type="PROSITE" id="PS51293"/>
    </source>
</evidence>
<evidence type="ECO:0000256" key="1">
    <source>
        <dbReference type="ARBA" id="ARBA00022723"/>
    </source>
</evidence>
<proteinExistence type="predicted"/>
<gene>
    <name evidence="15" type="ORF">CYMTET_43039</name>
</gene>
<keyword evidence="2 8" id="KW-0863">Zinc-finger</keyword>
<name>A0AAE0C4K4_9CHLO</name>
<feature type="compositionally biased region" description="Low complexity" evidence="9">
    <location>
        <begin position="888"/>
        <end position="907"/>
    </location>
</feature>
<dbReference type="FunFam" id="1.10.10.10:FF:000020">
    <property type="entry name" value="SWI/SNF complex subunit SMARCC2 isoform c"/>
    <property type="match status" value="1"/>
</dbReference>
<feature type="compositionally biased region" description="Basic and acidic residues" evidence="9">
    <location>
        <begin position="304"/>
        <end position="313"/>
    </location>
</feature>
<feature type="compositionally biased region" description="Basic and acidic residues" evidence="9">
    <location>
        <begin position="842"/>
        <end position="854"/>
    </location>
</feature>
<evidence type="ECO:0000256" key="8">
    <source>
        <dbReference type="PROSITE-ProRule" id="PRU00228"/>
    </source>
</evidence>
<keyword evidence="7" id="KW-0539">Nucleus</keyword>
<dbReference type="Pfam" id="PF00249">
    <property type="entry name" value="Myb_DNA-binding"/>
    <property type="match status" value="1"/>
</dbReference>
<feature type="region of interest" description="Disordered" evidence="9">
    <location>
        <begin position="759"/>
        <end position="778"/>
    </location>
</feature>
<feature type="region of interest" description="Disordered" evidence="9">
    <location>
        <begin position="261"/>
        <end position="347"/>
    </location>
</feature>
<dbReference type="GO" id="GO:0005634">
    <property type="term" value="C:nucleus"/>
    <property type="evidence" value="ECO:0007669"/>
    <property type="project" value="UniProtKB-ARBA"/>
</dbReference>
<feature type="domain" description="SWIRM" evidence="12">
    <location>
        <begin position="460"/>
        <end position="557"/>
    </location>
</feature>
<reference evidence="15 16" key="1">
    <citation type="journal article" date="2015" name="Genome Biol. Evol.">
        <title>Comparative Genomics of a Bacterivorous Green Alga Reveals Evolutionary Causalities and Consequences of Phago-Mixotrophic Mode of Nutrition.</title>
        <authorList>
            <person name="Burns J.A."/>
            <person name="Paasch A."/>
            <person name="Narechania A."/>
            <person name="Kim E."/>
        </authorList>
    </citation>
    <scope>NUCLEOTIDE SEQUENCE [LARGE SCALE GENOMIC DNA]</scope>
    <source>
        <strain evidence="15 16">PLY_AMNH</strain>
    </source>
</reference>
<dbReference type="PANTHER" id="PTHR12802">
    <property type="entry name" value="SWI/SNF COMPLEX-RELATED"/>
    <property type="match status" value="1"/>
</dbReference>
<feature type="domain" description="Myb-like" evidence="10">
    <location>
        <begin position="693"/>
        <end position="744"/>
    </location>
</feature>
<dbReference type="InterPro" id="IPR017884">
    <property type="entry name" value="SANT_dom"/>
</dbReference>
<dbReference type="InterPro" id="IPR001005">
    <property type="entry name" value="SANT/Myb"/>
</dbReference>
<dbReference type="PROSITE" id="PS51293">
    <property type="entry name" value="SANT"/>
    <property type="match status" value="1"/>
</dbReference>
<keyword evidence="6" id="KW-0804">Transcription</keyword>
<evidence type="ECO:0000256" key="3">
    <source>
        <dbReference type="ARBA" id="ARBA00022833"/>
    </source>
</evidence>
<dbReference type="Pfam" id="PF16496">
    <property type="entry name" value="SWIRM-assoc_2"/>
    <property type="match status" value="1"/>
</dbReference>
<evidence type="ECO:0000256" key="4">
    <source>
        <dbReference type="ARBA" id="ARBA00023015"/>
    </source>
</evidence>
<keyword evidence="4" id="KW-0805">Transcription regulation</keyword>
<feature type="compositionally biased region" description="Basic and acidic residues" evidence="9">
    <location>
        <begin position="276"/>
        <end position="291"/>
    </location>
</feature>
<dbReference type="PROSITE" id="PS50934">
    <property type="entry name" value="SWIRM"/>
    <property type="match status" value="1"/>
</dbReference>
<keyword evidence="1" id="KW-0479">Metal-binding</keyword>
<comment type="caution">
    <text evidence="15">The sequence shown here is derived from an EMBL/GenBank/DDBJ whole genome shotgun (WGS) entry which is preliminary data.</text>
</comment>
<dbReference type="GO" id="GO:0008270">
    <property type="term" value="F:zinc ion binding"/>
    <property type="evidence" value="ECO:0007669"/>
    <property type="project" value="UniProtKB-KW"/>
</dbReference>
<dbReference type="InterPro" id="IPR032450">
    <property type="entry name" value="SMARCC_N"/>
</dbReference>
<dbReference type="Proteomes" id="UP001190700">
    <property type="component" value="Unassembled WGS sequence"/>
</dbReference>
<evidence type="ECO:0000259" key="14">
    <source>
        <dbReference type="PROSITE" id="PS52032"/>
    </source>
</evidence>
<dbReference type="Pfam" id="PF04433">
    <property type="entry name" value="SWIRM"/>
    <property type="match status" value="1"/>
</dbReference>
<evidence type="ECO:0008006" key="17">
    <source>
        <dbReference type="Google" id="ProtNLM"/>
    </source>
</evidence>
<dbReference type="InterPro" id="IPR009057">
    <property type="entry name" value="Homeodomain-like_sf"/>
</dbReference>
<dbReference type="GO" id="GO:0003677">
    <property type="term" value="F:DNA binding"/>
    <property type="evidence" value="ECO:0007669"/>
    <property type="project" value="UniProtKB-KW"/>
</dbReference>
<evidence type="ECO:0000256" key="5">
    <source>
        <dbReference type="ARBA" id="ARBA00023125"/>
    </source>
</evidence>
<dbReference type="FunFam" id="1.10.10.60:FF:000014">
    <property type="entry name" value="SWI/SNF complex subunit SMARCC2 isoform C"/>
    <property type="match status" value="1"/>
</dbReference>
<dbReference type="InterPro" id="IPR000433">
    <property type="entry name" value="Znf_ZZ"/>
</dbReference>
<dbReference type="EMBL" id="LGRX02028944">
    <property type="protein sequence ID" value="KAK3247460.1"/>
    <property type="molecule type" value="Genomic_DNA"/>
</dbReference>
<feature type="domain" description="Chromo" evidence="14">
    <location>
        <begin position="1"/>
        <end position="279"/>
    </location>
</feature>
<accession>A0AAE0C4K4</accession>
<feature type="region of interest" description="Disordered" evidence="9">
    <location>
        <begin position="419"/>
        <end position="456"/>
    </location>
</feature>
<dbReference type="PROSITE" id="PS50090">
    <property type="entry name" value="MYB_LIKE"/>
    <property type="match status" value="1"/>
</dbReference>
<feature type="compositionally biased region" description="Basic and acidic residues" evidence="9">
    <location>
        <begin position="933"/>
        <end position="958"/>
    </location>
</feature>
<evidence type="ECO:0000256" key="9">
    <source>
        <dbReference type="SAM" id="MobiDB-lite"/>
    </source>
</evidence>
<dbReference type="Gene3D" id="1.10.10.60">
    <property type="entry name" value="Homeodomain-like"/>
    <property type="match status" value="1"/>
</dbReference>
<dbReference type="AlphaFoldDB" id="A0AAE0C4K4"/>
<feature type="region of interest" description="Disordered" evidence="9">
    <location>
        <begin position="842"/>
        <end position="975"/>
    </location>
</feature>
<evidence type="ECO:0000256" key="7">
    <source>
        <dbReference type="ARBA" id="ARBA00023242"/>
    </source>
</evidence>
<dbReference type="SMART" id="SM00717">
    <property type="entry name" value="SANT"/>
    <property type="match status" value="1"/>
</dbReference>
<dbReference type="InterPro" id="IPR049898">
    <property type="entry name" value="MARR_BRCT_CHROMO"/>
</dbReference>
<dbReference type="PROSITE" id="PS52032">
    <property type="entry name" value="MARR_BRCT_CHROMO"/>
    <property type="match status" value="1"/>
</dbReference>
<evidence type="ECO:0000256" key="6">
    <source>
        <dbReference type="ARBA" id="ARBA00023163"/>
    </source>
</evidence>
<dbReference type="SUPFAM" id="SSF46689">
    <property type="entry name" value="Homeodomain-like"/>
    <property type="match status" value="2"/>
</dbReference>
<evidence type="ECO:0000259" key="12">
    <source>
        <dbReference type="PROSITE" id="PS50934"/>
    </source>
</evidence>
<keyword evidence="5" id="KW-0238">DNA-binding</keyword>
<dbReference type="InterPro" id="IPR007526">
    <property type="entry name" value="SWIRM"/>
</dbReference>
<feature type="compositionally biased region" description="Acidic residues" evidence="9">
    <location>
        <begin position="908"/>
        <end position="924"/>
    </location>
</feature>
<evidence type="ECO:0000313" key="15">
    <source>
        <dbReference type="EMBL" id="KAK3247460.1"/>
    </source>
</evidence>
<dbReference type="PROSITE" id="PS50135">
    <property type="entry name" value="ZF_ZZ_2"/>
    <property type="match status" value="1"/>
</dbReference>
<feature type="compositionally biased region" description="Low complexity" evidence="9">
    <location>
        <begin position="326"/>
        <end position="337"/>
    </location>
</feature>
<dbReference type="Pfam" id="PF00569">
    <property type="entry name" value="ZZ"/>
    <property type="match status" value="1"/>
</dbReference>
<feature type="domain" description="SANT" evidence="13">
    <location>
        <begin position="696"/>
        <end position="748"/>
    </location>
</feature>
<keyword evidence="3" id="KW-0862">Zinc</keyword>
<protein>
    <recommendedName>
        <fullName evidence="17">SWI/SNF complex subunit SMARCC2</fullName>
    </recommendedName>
</protein>
<dbReference type="PANTHER" id="PTHR12802:SF41">
    <property type="entry name" value="BRAHMA ASSOCIATED PROTEIN 155 KDA"/>
    <property type="match status" value="1"/>
</dbReference>
<feature type="compositionally biased region" description="Basic and acidic residues" evidence="9">
    <location>
        <begin position="435"/>
        <end position="456"/>
    </location>
</feature>
<evidence type="ECO:0000259" key="11">
    <source>
        <dbReference type="PROSITE" id="PS50135"/>
    </source>
</evidence>
<organism evidence="15 16">
    <name type="scientific">Cymbomonas tetramitiformis</name>
    <dbReference type="NCBI Taxonomy" id="36881"/>
    <lineage>
        <taxon>Eukaryota</taxon>
        <taxon>Viridiplantae</taxon>
        <taxon>Chlorophyta</taxon>
        <taxon>Pyramimonadophyceae</taxon>
        <taxon>Pyramimonadales</taxon>
        <taxon>Pyramimonadaceae</taxon>
        <taxon>Cymbomonas</taxon>
    </lineage>
</organism>
<dbReference type="SUPFAM" id="SSF57850">
    <property type="entry name" value="RING/U-box"/>
    <property type="match status" value="1"/>
</dbReference>
<keyword evidence="16" id="KW-1185">Reference proteome</keyword>
<dbReference type="InterPro" id="IPR036388">
    <property type="entry name" value="WH-like_DNA-bd_sf"/>
</dbReference>
<feature type="compositionally biased region" description="Low complexity" evidence="9">
    <location>
        <begin position="759"/>
        <end position="775"/>
    </location>
</feature>
<evidence type="ECO:0000313" key="16">
    <source>
        <dbReference type="Proteomes" id="UP001190700"/>
    </source>
</evidence>
<dbReference type="Gene3D" id="1.10.10.10">
    <property type="entry name" value="Winged helix-like DNA-binding domain superfamily/Winged helix DNA-binding domain"/>
    <property type="match status" value="1"/>
</dbReference>
<sequence>MGVKRKCVKLRDYESDRMCRNFEAILPRLQKAFPQYKLDTKTLSQLTGLLLQFQEETLGKYAPEPKPLCKLPASLFTDYKPSGSLFIILAITYKFKQARDWRRFDFMARPKEALELLKTIREHLQKNKLLVFPKVYFESSVDTTAVERLKDKLTSERFGGSVASTRDEDGITHVLIGDSEDVKIETDEQYCRTLQVKGGQALVHWWYFPDSYDEWVSEDDIAGDAEDETKPDGPWIVYERWARDSVCFNEWMNPVDYVPDEEEAGHEDQGTAGKKRPADSEAGEESRKKPAVEGASGPSGRKSKRDDAVDPDVHLQLLAEENPQVGLPRLGRSGGLPDPSGPEVIAGKGKETQSIPLVQQQQVSEVHGTVALLATTSDGRAVGGTAPPPSLTTVVENLSHGQQPPPVGGAVNALSRSRATENGMESMPSNTATAPEDKKELTAGESEKLPEARSSKKELYRIPGHAAWFKWDSIHEIEKTECPEFFSGRAPSKNAKTYKEYRDFIINKFREHPERRLTFTECRQSLAGDANALQQVYSLLDDWNLINFFPEDRSQPPSATTESALPEISIGGPPDGPRIVSIADGEATKSLYNFHALNAPQASADAAAAAGLGGALPTSLVTRRNQYTDAINSACSSVEFHCNHCAKDCTSARYHCTKVPDQDLCCICFSSGFFPLGTSSADFIRIDNTATKETPTEESAWSDQETLLLLEALEMYGDSSWQQVAEHVGTKRPHQCMMHFVQLPIQDAFLEDMELGETTAQGDAPAGTGPPTEAASESPLCQLPADAVPFADAGNPVMAQVAFLAAMVGPKVAAAAAQAALAALTKDPMHADAAQKVLHAEASEQAEQLKKDAASDALPAQAEAGGGAVAAAADPETAQNAVRDKTVGEANAAPGENGGAEAAAGADVDMEDAENAAAAEELEADGASTGVELEQRSEEGGKVQDRAQETRQREDNSKMLDMAEGDEGVRLHRST</sequence>
<evidence type="ECO:0000256" key="2">
    <source>
        <dbReference type="ARBA" id="ARBA00022771"/>
    </source>
</evidence>
<evidence type="ECO:0000259" key="10">
    <source>
        <dbReference type="PROSITE" id="PS50090"/>
    </source>
</evidence>